<dbReference type="Proteomes" id="UP001218188">
    <property type="component" value="Unassembled WGS sequence"/>
</dbReference>
<keyword evidence="3" id="KW-1185">Reference proteome</keyword>
<accession>A0AAD6TCY3</accession>
<proteinExistence type="predicted"/>
<gene>
    <name evidence="2" type="ORF">C8F04DRAFT_1177117</name>
</gene>
<organism evidence="2 3">
    <name type="scientific">Mycena alexandri</name>
    <dbReference type="NCBI Taxonomy" id="1745969"/>
    <lineage>
        <taxon>Eukaryota</taxon>
        <taxon>Fungi</taxon>
        <taxon>Dikarya</taxon>
        <taxon>Basidiomycota</taxon>
        <taxon>Agaricomycotina</taxon>
        <taxon>Agaricomycetes</taxon>
        <taxon>Agaricomycetidae</taxon>
        <taxon>Agaricales</taxon>
        <taxon>Marasmiineae</taxon>
        <taxon>Mycenaceae</taxon>
        <taxon>Mycena</taxon>
    </lineage>
</organism>
<dbReference type="AlphaFoldDB" id="A0AAD6TCY3"/>
<evidence type="ECO:0000256" key="1">
    <source>
        <dbReference type="SAM" id="MobiDB-lite"/>
    </source>
</evidence>
<feature type="region of interest" description="Disordered" evidence="1">
    <location>
        <begin position="89"/>
        <end position="181"/>
    </location>
</feature>
<comment type="caution">
    <text evidence="2">The sequence shown here is derived from an EMBL/GenBank/DDBJ whole genome shotgun (WGS) entry which is preliminary data.</text>
</comment>
<feature type="compositionally biased region" description="Polar residues" evidence="1">
    <location>
        <begin position="145"/>
        <end position="155"/>
    </location>
</feature>
<evidence type="ECO:0000313" key="3">
    <source>
        <dbReference type="Proteomes" id="UP001218188"/>
    </source>
</evidence>
<feature type="compositionally biased region" description="Basic and acidic residues" evidence="1">
    <location>
        <begin position="166"/>
        <end position="177"/>
    </location>
</feature>
<sequence length="490" mass="53367">MAKNRIFAPREYSNPSTLVCRRWNPAACQFLIPNAGVNGCAGAERAQFITPPFVMRTLISYAIAIKNVIAINTRSTCISYLTRTPNSANMARTKHQAPAGSKNPPGAVYRAIPCMQPTRRPLPPRVENSSESSSNSSDYSEDIQESNNNEQSGQSCAPPIGLVSSGRERPYRHQTDIRKRKYPLRSRYPPLETSPKWSPYHVLDNMIIEPETYYATMYDSNGMRIARTFIGANGDTNFVVAKPARRRRVFVGAVPTEWGLGTNPVIYEETVPIKGSHLRGRGSGRFFIGDETILSHRVPRPISPVSLLIDDAEPELADDNENRSTLQNNAVFTQSPLSSMHPNSPIIPAFNPTAISTTCMNRPPDADVYLHMAGSDQALPSLLSRSTFDVHPIAPVGVNSPSPPAIPVAVVVSSSTAMGVDATAPGRVIPTSLDVTLDSENCVEGITLQPPPATEHNFPRVIDVPSTPSSSSSVQPITLLLVRSPSVRIH</sequence>
<dbReference type="EMBL" id="JARJCM010000016">
    <property type="protein sequence ID" value="KAJ7041667.1"/>
    <property type="molecule type" value="Genomic_DNA"/>
</dbReference>
<feature type="compositionally biased region" description="Low complexity" evidence="1">
    <location>
        <begin position="127"/>
        <end position="138"/>
    </location>
</feature>
<name>A0AAD6TCY3_9AGAR</name>
<reference evidence="2" key="1">
    <citation type="submission" date="2023-03" db="EMBL/GenBank/DDBJ databases">
        <title>Massive genome expansion in bonnet fungi (Mycena s.s.) driven by repeated elements and novel gene families across ecological guilds.</title>
        <authorList>
            <consortium name="Lawrence Berkeley National Laboratory"/>
            <person name="Harder C.B."/>
            <person name="Miyauchi S."/>
            <person name="Viragh M."/>
            <person name="Kuo A."/>
            <person name="Thoen E."/>
            <person name="Andreopoulos B."/>
            <person name="Lu D."/>
            <person name="Skrede I."/>
            <person name="Drula E."/>
            <person name="Henrissat B."/>
            <person name="Morin E."/>
            <person name="Kohler A."/>
            <person name="Barry K."/>
            <person name="LaButti K."/>
            <person name="Morin E."/>
            <person name="Salamov A."/>
            <person name="Lipzen A."/>
            <person name="Mereny Z."/>
            <person name="Hegedus B."/>
            <person name="Baldrian P."/>
            <person name="Stursova M."/>
            <person name="Weitz H."/>
            <person name="Taylor A."/>
            <person name="Grigoriev I.V."/>
            <person name="Nagy L.G."/>
            <person name="Martin F."/>
            <person name="Kauserud H."/>
        </authorList>
    </citation>
    <scope>NUCLEOTIDE SEQUENCE</scope>
    <source>
        <strain evidence="2">CBHHK200</strain>
    </source>
</reference>
<evidence type="ECO:0000313" key="2">
    <source>
        <dbReference type="EMBL" id="KAJ7041667.1"/>
    </source>
</evidence>
<protein>
    <submittedName>
        <fullName evidence="2">Uncharacterized protein</fullName>
    </submittedName>
</protein>